<keyword evidence="5" id="KW-0560">Oxidoreductase</keyword>
<keyword evidence="7" id="KW-1185">Reference proteome</keyword>
<dbReference type="Gene3D" id="3.50.50.60">
    <property type="entry name" value="FAD/NAD(P)-binding domain"/>
    <property type="match status" value="1"/>
</dbReference>
<evidence type="ECO:0000256" key="2">
    <source>
        <dbReference type="ARBA" id="ARBA00045409"/>
    </source>
</evidence>
<keyword evidence="5" id="KW-0285">Flavoprotein</keyword>
<dbReference type="Proteomes" id="UP001054837">
    <property type="component" value="Unassembled WGS sequence"/>
</dbReference>
<proteinExistence type="inferred from homology"/>
<keyword evidence="5" id="KW-0274">FAD</keyword>
<accession>A0AAV4Q8Y1</accession>
<dbReference type="InterPro" id="IPR050703">
    <property type="entry name" value="Flavin_MAO"/>
</dbReference>
<evidence type="ECO:0000256" key="3">
    <source>
        <dbReference type="ARBA" id="ARBA00049354"/>
    </source>
</evidence>
<comment type="cofactor">
    <cofactor evidence="1 5">
        <name>FAD</name>
        <dbReference type="ChEBI" id="CHEBI:57692"/>
    </cofactor>
</comment>
<evidence type="ECO:0000256" key="5">
    <source>
        <dbReference type="RuleBase" id="RU362067"/>
    </source>
</evidence>
<reference evidence="6 7" key="1">
    <citation type="submission" date="2021-06" db="EMBL/GenBank/DDBJ databases">
        <title>Caerostris darwini draft genome.</title>
        <authorList>
            <person name="Kono N."/>
            <person name="Arakawa K."/>
        </authorList>
    </citation>
    <scope>NUCLEOTIDE SEQUENCE [LARGE SCALE GENOMIC DNA]</scope>
</reference>
<sequence>GAIEVFREIIKAFFTCEPHESSLLAFLWYIKQCGGMKRMVFTKNGGQERKFVGGSQQISEKLVERLGADLGKEYKTKYVILACSPLIQMKIHFNPPLPPLRNQLMHRMPKGSVQDNHRKRRKVSQQSPIAQVCKDSHIPNSHAVRNHTAMHEARKGNIRKVLCQSVEKMPCVAGHYLVKRQSDRKAFFQIVKYSSNKLKTLLRRFDTTEVGIRNSKLIDVSFMTYVFKMSNSLTVR</sequence>
<evidence type="ECO:0000256" key="1">
    <source>
        <dbReference type="ARBA" id="ARBA00001974"/>
    </source>
</evidence>
<evidence type="ECO:0000313" key="7">
    <source>
        <dbReference type="Proteomes" id="UP001054837"/>
    </source>
</evidence>
<dbReference type="GO" id="GO:0050660">
    <property type="term" value="F:flavin adenine dinucleotide binding"/>
    <property type="evidence" value="ECO:0007669"/>
    <property type="project" value="TreeGrafter"/>
</dbReference>
<name>A0AAV4Q8Y1_9ARAC</name>
<dbReference type="AlphaFoldDB" id="A0AAV4Q8Y1"/>
<dbReference type="EMBL" id="BPLQ01004147">
    <property type="protein sequence ID" value="GIY05925.1"/>
    <property type="molecule type" value="Genomic_DNA"/>
</dbReference>
<comment type="catalytic activity">
    <reaction evidence="3">
        <text>benzylamine + O2 + H2O = benzaldehyde + H2O2 + NH4(+)</text>
        <dbReference type="Rhea" id="RHEA:59424"/>
        <dbReference type="ChEBI" id="CHEBI:15377"/>
        <dbReference type="ChEBI" id="CHEBI:15379"/>
        <dbReference type="ChEBI" id="CHEBI:16240"/>
        <dbReference type="ChEBI" id="CHEBI:17169"/>
        <dbReference type="ChEBI" id="CHEBI:28938"/>
        <dbReference type="ChEBI" id="CHEBI:225238"/>
    </reaction>
    <physiologicalReaction direction="left-to-right" evidence="3">
        <dbReference type="Rhea" id="RHEA:59425"/>
    </physiologicalReaction>
</comment>
<comment type="caution">
    <text evidence="6">The sequence shown here is derived from an EMBL/GenBank/DDBJ whole genome shotgun (WGS) entry which is preliminary data.</text>
</comment>
<evidence type="ECO:0000256" key="4">
    <source>
        <dbReference type="ARBA" id="ARBA00049430"/>
    </source>
</evidence>
<dbReference type="InterPro" id="IPR036188">
    <property type="entry name" value="FAD/NAD-bd_sf"/>
</dbReference>
<dbReference type="PRINTS" id="PR00757">
    <property type="entry name" value="AMINEOXDASEF"/>
</dbReference>
<dbReference type="GO" id="GO:0008131">
    <property type="term" value="F:primary methylamine oxidase activity"/>
    <property type="evidence" value="ECO:0007669"/>
    <property type="project" value="TreeGrafter"/>
</dbReference>
<dbReference type="PANTHER" id="PTHR43563:SF1">
    <property type="entry name" value="AMINE OXIDASE [FLAVIN-CONTAINING] B"/>
    <property type="match status" value="1"/>
</dbReference>
<dbReference type="PANTHER" id="PTHR43563">
    <property type="entry name" value="AMINE OXIDASE"/>
    <property type="match status" value="1"/>
</dbReference>
<organism evidence="6 7">
    <name type="scientific">Caerostris darwini</name>
    <dbReference type="NCBI Taxonomy" id="1538125"/>
    <lineage>
        <taxon>Eukaryota</taxon>
        <taxon>Metazoa</taxon>
        <taxon>Ecdysozoa</taxon>
        <taxon>Arthropoda</taxon>
        <taxon>Chelicerata</taxon>
        <taxon>Arachnida</taxon>
        <taxon>Araneae</taxon>
        <taxon>Araneomorphae</taxon>
        <taxon>Entelegynae</taxon>
        <taxon>Araneoidea</taxon>
        <taxon>Araneidae</taxon>
        <taxon>Caerostris</taxon>
    </lineage>
</organism>
<protein>
    <recommendedName>
        <fullName evidence="5">Amine oxidase</fullName>
        <ecNumber evidence="5">1.4.3.-</ecNumber>
    </recommendedName>
</protein>
<comment type="function">
    <text evidence="2">Catalyzes the oxidative deamination of primary and some secondary amines such as neurotransmitters, and exogenous amines including the tertiary amine, neurotoxin 1-methyl-4-phenyl-1,2,3,6-tetrahydropyridine (MPTP), with concomitant reduction of oxygen to hydrogen peroxide and participates in the metabolism of neuroactive and vasoactive amines in the central nervous system and peripheral tissues. Preferentially degrades benzylamine and phenylethylamine.</text>
</comment>
<dbReference type="Gene3D" id="3.90.660.10">
    <property type="match status" value="1"/>
</dbReference>
<dbReference type="EC" id="1.4.3.-" evidence="5"/>
<dbReference type="InterPro" id="IPR001613">
    <property type="entry name" value="Flavin_amine_oxidase"/>
</dbReference>
<comment type="catalytic activity">
    <reaction evidence="4">
        <text>N-acetylputrescine + O2 + H2O = 4-acetamidobutanal + H2O2 + NH4(+)</text>
        <dbReference type="Rhea" id="RHEA:70283"/>
        <dbReference type="ChEBI" id="CHEBI:7386"/>
        <dbReference type="ChEBI" id="CHEBI:15377"/>
        <dbReference type="ChEBI" id="CHEBI:15379"/>
        <dbReference type="ChEBI" id="CHEBI:16240"/>
        <dbReference type="ChEBI" id="CHEBI:28938"/>
        <dbReference type="ChEBI" id="CHEBI:58263"/>
    </reaction>
    <physiologicalReaction direction="left-to-right" evidence="4">
        <dbReference type="Rhea" id="RHEA:70284"/>
    </physiologicalReaction>
</comment>
<dbReference type="SUPFAM" id="SSF51905">
    <property type="entry name" value="FAD/NAD(P)-binding domain"/>
    <property type="match status" value="1"/>
</dbReference>
<dbReference type="GO" id="GO:0005739">
    <property type="term" value="C:mitochondrion"/>
    <property type="evidence" value="ECO:0007669"/>
    <property type="project" value="TreeGrafter"/>
</dbReference>
<gene>
    <name evidence="6" type="primary">mao</name>
    <name evidence="6" type="ORF">CDAR_499051</name>
</gene>
<evidence type="ECO:0000313" key="6">
    <source>
        <dbReference type="EMBL" id="GIY05925.1"/>
    </source>
</evidence>
<feature type="non-terminal residue" evidence="6">
    <location>
        <position position="1"/>
    </location>
</feature>
<comment type="similarity">
    <text evidence="5">Belongs to the flavin monoamine oxidase family.</text>
</comment>